<dbReference type="EMBL" id="JAKOGI010000417">
    <property type="protein sequence ID" value="KAJ8435385.1"/>
    <property type="molecule type" value="Genomic_DNA"/>
</dbReference>
<dbReference type="InterPro" id="IPR012677">
    <property type="entry name" value="Nucleotide-bd_a/b_plait_sf"/>
</dbReference>
<organism evidence="5 6">
    <name type="scientific">Carnegiea gigantea</name>
    <dbReference type="NCBI Taxonomy" id="171969"/>
    <lineage>
        <taxon>Eukaryota</taxon>
        <taxon>Viridiplantae</taxon>
        <taxon>Streptophyta</taxon>
        <taxon>Embryophyta</taxon>
        <taxon>Tracheophyta</taxon>
        <taxon>Spermatophyta</taxon>
        <taxon>Magnoliopsida</taxon>
        <taxon>eudicotyledons</taxon>
        <taxon>Gunneridae</taxon>
        <taxon>Pentapetalae</taxon>
        <taxon>Caryophyllales</taxon>
        <taxon>Cactineae</taxon>
        <taxon>Cactaceae</taxon>
        <taxon>Cactoideae</taxon>
        <taxon>Echinocereeae</taxon>
        <taxon>Carnegiea</taxon>
    </lineage>
</organism>
<feature type="region of interest" description="Disordered" evidence="4">
    <location>
        <begin position="98"/>
        <end position="124"/>
    </location>
</feature>
<comment type="caution">
    <text evidence="5">The sequence shown here is derived from an EMBL/GenBank/DDBJ whole genome shotgun (WGS) entry which is preliminary data.</text>
</comment>
<evidence type="ECO:0000256" key="2">
    <source>
        <dbReference type="ARBA" id="ARBA00022980"/>
    </source>
</evidence>
<gene>
    <name evidence="5" type="ORF">Cgig2_006733</name>
</gene>
<evidence type="ECO:0000313" key="6">
    <source>
        <dbReference type="Proteomes" id="UP001153076"/>
    </source>
</evidence>
<keyword evidence="6" id="KW-1185">Reference proteome</keyword>
<dbReference type="GO" id="GO:0006412">
    <property type="term" value="P:translation"/>
    <property type="evidence" value="ECO:0007669"/>
    <property type="project" value="InterPro"/>
</dbReference>
<evidence type="ECO:0000313" key="5">
    <source>
        <dbReference type="EMBL" id="KAJ8435385.1"/>
    </source>
</evidence>
<dbReference type="GO" id="GO:0003735">
    <property type="term" value="F:structural constituent of ribosome"/>
    <property type="evidence" value="ECO:0007669"/>
    <property type="project" value="InterPro"/>
</dbReference>
<evidence type="ECO:0000256" key="3">
    <source>
        <dbReference type="ARBA" id="ARBA00023274"/>
    </source>
</evidence>
<reference evidence="5" key="1">
    <citation type="submission" date="2022-04" db="EMBL/GenBank/DDBJ databases">
        <title>Carnegiea gigantea Genome sequencing and assembly v2.</title>
        <authorList>
            <person name="Copetti D."/>
            <person name="Sanderson M.J."/>
            <person name="Burquez A."/>
            <person name="Wojciechowski M.F."/>
        </authorList>
    </citation>
    <scope>NUCLEOTIDE SEQUENCE</scope>
    <source>
        <strain evidence="5">SGP5-SGP5p</strain>
        <tissue evidence="5">Aerial part</tissue>
    </source>
</reference>
<dbReference type="GO" id="GO:0005840">
    <property type="term" value="C:ribosome"/>
    <property type="evidence" value="ECO:0007669"/>
    <property type="project" value="UniProtKB-KW"/>
</dbReference>
<dbReference type="OrthoDB" id="1267328at2759"/>
<protein>
    <submittedName>
        <fullName evidence="5">Uncharacterized protein</fullName>
    </submittedName>
</protein>
<accession>A0A9Q1K2Q8</accession>
<sequence length="276" mass="30028">MASTAVNLHSLSSSCRSCPSFSLPNSACHVSATSLSFQIPKNRTQISSLCRKGSSSVHSINRQEPGHGLFAVGTPQHGAVYSTQKSEVADRNLTVTKAAEAAAPTSDKATSRQSKSSKKGKGTKYPRRMIDAYQILKNPVITEAAIRNIAEKNSLVFTVDIRADKNMIKDAVKNFFGVKARKVNTSISPGMPLSQMGPPAYPILSERLARYQSQVLKAQLPSSKVTKRVSEQGYLSVTLCILFRRPNGTKKAFIMLSKEYNASDVAKRIGIFRSSD</sequence>
<proteinExistence type="inferred from homology"/>
<evidence type="ECO:0000256" key="4">
    <source>
        <dbReference type="SAM" id="MobiDB-lite"/>
    </source>
</evidence>
<comment type="similarity">
    <text evidence="1">Belongs to the universal ribosomal protein uL23 family.</text>
</comment>
<dbReference type="GO" id="GO:0003729">
    <property type="term" value="F:mRNA binding"/>
    <property type="evidence" value="ECO:0007669"/>
    <property type="project" value="UniProtKB-ARBA"/>
</dbReference>
<keyword evidence="3" id="KW-0687">Ribonucleoprotein</keyword>
<dbReference type="Gene3D" id="3.30.70.330">
    <property type="match status" value="1"/>
</dbReference>
<dbReference type="Pfam" id="PF00276">
    <property type="entry name" value="Ribosomal_L23"/>
    <property type="match status" value="1"/>
</dbReference>
<dbReference type="InterPro" id="IPR013025">
    <property type="entry name" value="Ribosomal_uL23-like"/>
</dbReference>
<dbReference type="InterPro" id="IPR012678">
    <property type="entry name" value="Ribosomal_uL23/eL15/eS24_sf"/>
</dbReference>
<name>A0A9Q1K2Q8_9CARY</name>
<keyword evidence="2" id="KW-0689">Ribosomal protein</keyword>
<dbReference type="Proteomes" id="UP001153076">
    <property type="component" value="Unassembled WGS sequence"/>
</dbReference>
<evidence type="ECO:0000256" key="1">
    <source>
        <dbReference type="ARBA" id="ARBA00006700"/>
    </source>
</evidence>
<dbReference type="AlphaFoldDB" id="A0A9Q1K2Q8"/>
<dbReference type="SUPFAM" id="SSF54189">
    <property type="entry name" value="Ribosomal proteins S24e, L23 and L15e"/>
    <property type="match status" value="1"/>
</dbReference>
<dbReference type="HAMAP" id="MF_01369_B">
    <property type="entry name" value="Ribosomal_uL23_B"/>
    <property type="match status" value="1"/>
</dbReference>
<feature type="compositionally biased region" description="Basic residues" evidence="4">
    <location>
        <begin position="115"/>
        <end position="124"/>
    </location>
</feature>
<dbReference type="GO" id="GO:1990904">
    <property type="term" value="C:ribonucleoprotein complex"/>
    <property type="evidence" value="ECO:0007669"/>
    <property type="project" value="UniProtKB-KW"/>
</dbReference>
<dbReference type="PANTHER" id="PTHR11620">
    <property type="entry name" value="60S RIBOSOMAL PROTEIN L23A"/>
    <property type="match status" value="1"/>
</dbReference>